<evidence type="ECO:0008006" key="3">
    <source>
        <dbReference type="Google" id="ProtNLM"/>
    </source>
</evidence>
<dbReference type="Proteomes" id="UP000033109">
    <property type="component" value="Chromosome"/>
</dbReference>
<accession>A0A0E3ZIF2</accession>
<evidence type="ECO:0000313" key="1">
    <source>
        <dbReference type="EMBL" id="AKD04623.1"/>
    </source>
</evidence>
<dbReference type="RefSeq" id="WP_046312488.1">
    <property type="nucleotide sequence ID" value="NZ_CBCSCY010000013.1"/>
</dbReference>
<dbReference type="AlphaFoldDB" id="A0A0E3ZIF2"/>
<dbReference type="HOGENOM" id="CLU_155228_0_0_10"/>
<dbReference type="OrthoDB" id="852207at2"/>
<dbReference type="KEGG" id="pko:PKOR_17875"/>
<name>A0A0E3ZIF2_9BACT</name>
<reference evidence="1 2" key="1">
    <citation type="journal article" date="2015" name="Sci. Rep.">
        <title>Unraveling adaptation of Pontibacter korlensis to radiation and infertility in desert through complete genome and comparative transcriptomic analysis.</title>
        <authorList>
            <person name="Dai J."/>
            <person name="Dai W."/>
            <person name="Qiu C."/>
            <person name="Yang Z."/>
            <person name="Zhang Y."/>
            <person name="Zhou M."/>
            <person name="Zhang L."/>
            <person name="Fang C."/>
            <person name="Gao Q."/>
            <person name="Yang Q."/>
            <person name="Li X."/>
            <person name="Wang Z."/>
            <person name="Wang Z."/>
            <person name="Jia Z."/>
            <person name="Chen X."/>
        </authorList>
    </citation>
    <scope>NUCLEOTIDE SEQUENCE [LARGE SCALE GENOMIC DNA]</scope>
    <source>
        <strain evidence="1 2">X14-1T</strain>
    </source>
</reference>
<dbReference type="EMBL" id="CP009621">
    <property type="protein sequence ID" value="AKD04623.1"/>
    <property type="molecule type" value="Genomic_DNA"/>
</dbReference>
<sequence length="135" mass="15163">MILFENGVIKLEYLPASDILELAYPDLHEFILPEIKNSVDVLVGNAINYDVKKVLPDSSRTLVEVNDEKSRETTVYLIEGLMKTRISKLAKLQSGNSVVEITAQNNISHVLQSMPLTFDLRSFSNKADALKWLEG</sequence>
<evidence type="ECO:0000313" key="2">
    <source>
        <dbReference type="Proteomes" id="UP000033109"/>
    </source>
</evidence>
<protein>
    <recommendedName>
        <fullName evidence="3">STAS/SEC14 domain-containing protein</fullName>
    </recommendedName>
</protein>
<dbReference type="STRING" id="400092.PKOR_17875"/>
<proteinExistence type="predicted"/>
<keyword evidence="2" id="KW-1185">Reference proteome</keyword>
<organism evidence="1 2">
    <name type="scientific">Pontibacter korlensis</name>
    <dbReference type="NCBI Taxonomy" id="400092"/>
    <lineage>
        <taxon>Bacteria</taxon>
        <taxon>Pseudomonadati</taxon>
        <taxon>Bacteroidota</taxon>
        <taxon>Cytophagia</taxon>
        <taxon>Cytophagales</taxon>
        <taxon>Hymenobacteraceae</taxon>
        <taxon>Pontibacter</taxon>
    </lineage>
</organism>
<dbReference type="PATRIC" id="fig|400092.3.peg.3918"/>
<gene>
    <name evidence="1" type="ORF">PKOR_17875</name>
</gene>